<accession>A0A556ARI5</accession>
<dbReference type="AlphaFoldDB" id="A0A556ARI5"/>
<dbReference type="Pfam" id="PF04285">
    <property type="entry name" value="DUF444"/>
    <property type="match status" value="1"/>
</dbReference>
<dbReference type="NCBIfam" id="NF003707">
    <property type="entry name" value="PRK05325.1-2"/>
    <property type="match status" value="1"/>
</dbReference>
<comment type="similarity">
    <text evidence="1">Belongs to the UPF0229 family.</text>
</comment>
<dbReference type="Proteomes" id="UP000318405">
    <property type="component" value="Unassembled WGS sequence"/>
</dbReference>
<protein>
    <recommendedName>
        <fullName evidence="1">UPF0229 protein FOZ76_10680</fullName>
    </recommendedName>
</protein>
<comment type="caution">
    <text evidence="3">The sequence shown here is derived from an EMBL/GenBank/DDBJ whole genome shotgun (WGS) entry which is preliminary data.</text>
</comment>
<dbReference type="OrthoDB" id="9788289at2"/>
<dbReference type="RefSeq" id="WP_143948247.1">
    <property type="nucleotide sequence ID" value="NZ_BAABMB010000002.1"/>
</dbReference>
<dbReference type="EMBL" id="VLTJ01000021">
    <property type="protein sequence ID" value="TSH95554.1"/>
    <property type="molecule type" value="Genomic_DNA"/>
</dbReference>
<proteinExistence type="inferred from homology"/>
<keyword evidence="4" id="KW-1185">Reference proteome</keyword>
<reference evidence="3 4" key="1">
    <citation type="submission" date="2019-07" db="EMBL/GenBank/DDBJ databases">
        <title>Qingshengfaniella alkalisoli gen. nov., sp. nov., isolated from saline soil.</title>
        <authorList>
            <person name="Xu L."/>
            <person name="Huang X.-X."/>
            <person name="Sun J.-Q."/>
        </authorList>
    </citation>
    <scope>NUCLEOTIDE SEQUENCE [LARGE SCALE GENOMIC DNA]</scope>
    <source>
        <strain evidence="3 4">DSM 27279</strain>
    </source>
</reference>
<dbReference type="PANTHER" id="PTHR30510">
    <property type="entry name" value="UPF0229 PROTEIN YEAH"/>
    <property type="match status" value="1"/>
</dbReference>
<feature type="compositionally biased region" description="Gly residues" evidence="2">
    <location>
        <begin position="93"/>
        <end position="107"/>
    </location>
</feature>
<dbReference type="InterPro" id="IPR036465">
    <property type="entry name" value="vWFA_dom_sf"/>
</dbReference>
<dbReference type="SUPFAM" id="SSF53300">
    <property type="entry name" value="vWA-like"/>
    <property type="match status" value="1"/>
</dbReference>
<evidence type="ECO:0000256" key="1">
    <source>
        <dbReference type="HAMAP-Rule" id="MF_01232"/>
    </source>
</evidence>
<dbReference type="NCBIfam" id="NF003708">
    <property type="entry name" value="PRK05325.1-3"/>
    <property type="match status" value="1"/>
</dbReference>
<dbReference type="HAMAP" id="MF_01232">
    <property type="entry name" value="UPF0229"/>
    <property type="match status" value="1"/>
</dbReference>
<gene>
    <name evidence="3" type="ORF">FOZ76_10680</name>
</gene>
<name>A0A556ARI5_9BURK</name>
<dbReference type="PANTHER" id="PTHR30510:SF2">
    <property type="entry name" value="UPF0229 PROTEIN YEAH"/>
    <property type="match status" value="1"/>
</dbReference>
<evidence type="ECO:0000313" key="4">
    <source>
        <dbReference type="Proteomes" id="UP000318405"/>
    </source>
</evidence>
<feature type="region of interest" description="Disordered" evidence="2">
    <location>
        <begin position="50"/>
        <end position="109"/>
    </location>
</feature>
<evidence type="ECO:0000256" key="2">
    <source>
        <dbReference type="SAM" id="MobiDB-lite"/>
    </source>
</evidence>
<sequence length="420" mass="47175">MNSLIDRRLNGRNKSAVNRARFIRRYKEQIRKAVRGMVDERSIKDMDQAGDVNLPTRDISEPTFRHGTGGDREIVHPGNKEFARGDQIDRPRGGGGGGGSSGQGGGDSVDQFTFTLSRAEFMEIFFDDLALPNLVRNQLGEAETTSLRRAGYTTSGAPSMLSVRRTLQTALSRRIALGGGARAELIEAEEKLAGAEREGASAALLATLQAEVDAARARLARIPFLDDLDLRYRHRVTEPKPLARAVMFCLMDVSGSMDESKKDLAKRFFTLLYLFLTRNYEQVDLVFIRHTENAEEVDEDTFFHDPKSGGTVVLSALELMHEIVAERYPASSWNIYAAQATDGDAFGADAGRSARYLSEKLLPLTRYFAYIEVVDPDETRRSSLWVEYERENAEHFAMRRVRDRGEIYPVFRDLFKKETA</sequence>
<organism evidence="3 4">
    <name type="scientific">Verticiella sediminum</name>
    <dbReference type="NCBI Taxonomy" id="1247510"/>
    <lineage>
        <taxon>Bacteria</taxon>
        <taxon>Pseudomonadati</taxon>
        <taxon>Pseudomonadota</taxon>
        <taxon>Betaproteobacteria</taxon>
        <taxon>Burkholderiales</taxon>
        <taxon>Alcaligenaceae</taxon>
        <taxon>Verticiella</taxon>
    </lineage>
</organism>
<feature type="compositionally biased region" description="Basic and acidic residues" evidence="2">
    <location>
        <begin position="58"/>
        <end position="92"/>
    </location>
</feature>
<dbReference type="InterPro" id="IPR006698">
    <property type="entry name" value="UPF0229"/>
</dbReference>
<evidence type="ECO:0000313" key="3">
    <source>
        <dbReference type="EMBL" id="TSH95554.1"/>
    </source>
</evidence>